<keyword evidence="1" id="KW-0812">Transmembrane</keyword>
<keyword evidence="3" id="KW-1185">Reference proteome</keyword>
<feature type="transmembrane region" description="Helical" evidence="1">
    <location>
        <begin position="341"/>
        <end position="361"/>
    </location>
</feature>
<evidence type="ECO:0000256" key="1">
    <source>
        <dbReference type="SAM" id="Phobius"/>
    </source>
</evidence>
<organism evidence="2 3">
    <name type="scientific">Rhizobium setariae</name>
    <dbReference type="NCBI Taxonomy" id="2801340"/>
    <lineage>
        <taxon>Bacteria</taxon>
        <taxon>Pseudomonadati</taxon>
        <taxon>Pseudomonadota</taxon>
        <taxon>Alphaproteobacteria</taxon>
        <taxon>Hyphomicrobiales</taxon>
        <taxon>Rhizobiaceae</taxon>
        <taxon>Rhizobium/Agrobacterium group</taxon>
        <taxon>Rhizobium</taxon>
    </lineage>
</organism>
<gene>
    <name evidence="2" type="ORF">JJB09_16230</name>
</gene>
<feature type="transmembrane region" description="Helical" evidence="1">
    <location>
        <begin position="157"/>
        <end position="176"/>
    </location>
</feature>
<feature type="transmembrane region" description="Helical" evidence="1">
    <location>
        <begin position="373"/>
        <end position="391"/>
    </location>
</feature>
<sequence>MTEAIVQQTRRKGGIPRGLSATGPVLFSYGFRPFFLGGALCACLAMILWIMAMMGFIGIGGDYGASAWHGHEMLFGFGSAIVTGFLLTAVPNWTGRLPVSGPPLLVLFLLWFAGRLALVSTDLIGLLPAALVEAAFLPTILVVCVREIVAGRKWADLKVIAGLGALTVANICYHYETLAGSGPDYSQRLAIAAYTMMIVIVGGRILPSFTRNWLNKSGRTDFPVPYNGFDLTVILLSVPAFALWIVLPESSLTAGVTASAALLQGVRLWRWRGWTTWREPLVVVLHLSYALVPAGFAAISAAALGLMESTAVLHVLTVGTITSMMLAVMTRATRGHTGRELTASVTTCISYAAIFACALARPSTAFMPDHAPAIYAVAGILWLAAFGLYLIEYGPMLVARRKPSARTQ</sequence>
<feature type="transmembrane region" description="Helical" evidence="1">
    <location>
        <begin position="97"/>
        <end position="118"/>
    </location>
</feature>
<dbReference type="EMBL" id="JAEQNC010000008">
    <property type="protein sequence ID" value="MBL0373575.1"/>
    <property type="molecule type" value="Genomic_DNA"/>
</dbReference>
<keyword evidence="1" id="KW-1133">Transmembrane helix</keyword>
<protein>
    <submittedName>
        <fullName evidence="2">NnrS family protein</fullName>
    </submittedName>
</protein>
<dbReference type="InterPro" id="IPR010266">
    <property type="entry name" value="NnrS"/>
</dbReference>
<feature type="transmembrane region" description="Helical" evidence="1">
    <location>
        <begin position="228"/>
        <end position="246"/>
    </location>
</feature>
<feature type="transmembrane region" description="Helical" evidence="1">
    <location>
        <begin position="188"/>
        <end position="207"/>
    </location>
</feature>
<dbReference type="Proteomes" id="UP000633219">
    <property type="component" value="Unassembled WGS sequence"/>
</dbReference>
<feature type="transmembrane region" description="Helical" evidence="1">
    <location>
        <begin position="34"/>
        <end position="61"/>
    </location>
</feature>
<feature type="transmembrane region" description="Helical" evidence="1">
    <location>
        <begin position="252"/>
        <end position="269"/>
    </location>
</feature>
<dbReference type="AlphaFoldDB" id="A0A936YVD7"/>
<evidence type="ECO:0000313" key="3">
    <source>
        <dbReference type="Proteomes" id="UP000633219"/>
    </source>
</evidence>
<evidence type="ECO:0000313" key="2">
    <source>
        <dbReference type="EMBL" id="MBL0373575.1"/>
    </source>
</evidence>
<dbReference type="Pfam" id="PF05940">
    <property type="entry name" value="NnrS"/>
    <property type="match status" value="1"/>
</dbReference>
<comment type="caution">
    <text evidence="2">The sequence shown here is derived from an EMBL/GenBank/DDBJ whole genome shotgun (WGS) entry which is preliminary data.</text>
</comment>
<feature type="transmembrane region" description="Helical" evidence="1">
    <location>
        <begin position="73"/>
        <end position="90"/>
    </location>
</feature>
<reference evidence="2" key="1">
    <citation type="submission" date="2021-01" db="EMBL/GenBank/DDBJ databases">
        <title>Rhizobium sp. strain KVB221 16S ribosomal RNA gene Genome sequencing and assembly.</title>
        <authorList>
            <person name="Kang M."/>
        </authorList>
    </citation>
    <scope>NUCLEOTIDE SEQUENCE</scope>
    <source>
        <strain evidence="2">KVB221</strain>
    </source>
</reference>
<feature type="transmembrane region" description="Helical" evidence="1">
    <location>
        <begin position="124"/>
        <end position="145"/>
    </location>
</feature>
<feature type="transmembrane region" description="Helical" evidence="1">
    <location>
        <begin position="311"/>
        <end position="329"/>
    </location>
</feature>
<accession>A0A936YVD7</accession>
<feature type="transmembrane region" description="Helical" evidence="1">
    <location>
        <begin position="281"/>
        <end position="305"/>
    </location>
</feature>
<dbReference type="RefSeq" id="WP_201660231.1">
    <property type="nucleotide sequence ID" value="NZ_JAEQNC010000008.1"/>
</dbReference>
<keyword evidence="1" id="KW-0472">Membrane</keyword>
<name>A0A936YVD7_9HYPH</name>
<proteinExistence type="predicted"/>